<keyword evidence="8" id="KW-1185">Reference proteome</keyword>
<feature type="binding site" evidence="6">
    <location>
        <begin position="128"/>
        <end position="129"/>
    </location>
    <ligand>
        <name>S-adenosyl-L-methionine</name>
        <dbReference type="ChEBI" id="CHEBI:59789"/>
    </ligand>
</feature>
<evidence type="ECO:0000256" key="4">
    <source>
        <dbReference type="ARBA" id="ARBA00022679"/>
    </source>
</evidence>
<feature type="binding site" evidence="6">
    <location>
        <position position="82"/>
    </location>
    <ligand>
        <name>S-adenosyl-L-methionine</name>
        <dbReference type="ChEBI" id="CHEBI:59789"/>
    </ligand>
</feature>
<dbReference type="Pfam" id="PF02527">
    <property type="entry name" value="GidB"/>
    <property type="match status" value="1"/>
</dbReference>
<name>A0ABT9J549_9BACL</name>
<organism evidence="7 8">
    <name type="scientific">Chengkuizengella axinellae</name>
    <dbReference type="NCBI Taxonomy" id="3064388"/>
    <lineage>
        <taxon>Bacteria</taxon>
        <taxon>Bacillati</taxon>
        <taxon>Bacillota</taxon>
        <taxon>Bacilli</taxon>
        <taxon>Bacillales</taxon>
        <taxon>Paenibacillaceae</taxon>
        <taxon>Chengkuizengella</taxon>
    </lineage>
</organism>
<evidence type="ECO:0000256" key="6">
    <source>
        <dbReference type="HAMAP-Rule" id="MF_00074"/>
    </source>
</evidence>
<evidence type="ECO:0000256" key="1">
    <source>
        <dbReference type="ARBA" id="ARBA00022490"/>
    </source>
</evidence>
<sequence>MNYEHFSLLLNNKSIKISSIQWEMLEIYFETLVEWNKKMNLTAITDKEQVFIKHFYDSISLSFYQSISDIESIADIGSGAGFPSIPLKIMFPHLKVTIIDSLKKRIHFLEHLTNELKLSNVSCVHGRAEELGRKPQYRDQFDLVTARAVARLNVLNEYCLPFVKKSGFFVAMKGVNPTDEVNEAKYSLIELKGSLSNVVSCQLPDLSDRNFIFIQKTDHTPKKYPRKAGTPLKKPLF</sequence>
<dbReference type="GO" id="GO:0008168">
    <property type="term" value="F:methyltransferase activity"/>
    <property type="evidence" value="ECO:0007669"/>
    <property type="project" value="UniProtKB-KW"/>
</dbReference>
<protein>
    <recommendedName>
        <fullName evidence="6">Ribosomal RNA small subunit methyltransferase G</fullName>
        <ecNumber evidence="6">2.1.1.-</ecNumber>
    </recommendedName>
    <alternativeName>
        <fullName evidence="6">16S rRNA 7-methylguanosine methyltransferase</fullName>
        <shortName evidence="6">16S rRNA m7G methyltransferase</shortName>
    </alternativeName>
</protein>
<dbReference type="CDD" id="cd02440">
    <property type="entry name" value="AdoMet_MTases"/>
    <property type="match status" value="1"/>
</dbReference>
<dbReference type="Proteomes" id="UP001231941">
    <property type="component" value="Unassembled WGS sequence"/>
</dbReference>
<evidence type="ECO:0000256" key="3">
    <source>
        <dbReference type="ARBA" id="ARBA00022603"/>
    </source>
</evidence>
<dbReference type="PANTHER" id="PTHR31760:SF0">
    <property type="entry name" value="S-ADENOSYL-L-METHIONINE-DEPENDENT METHYLTRANSFERASES SUPERFAMILY PROTEIN"/>
    <property type="match status" value="1"/>
</dbReference>
<keyword evidence="3 6" id="KW-0489">Methyltransferase</keyword>
<evidence type="ECO:0000256" key="2">
    <source>
        <dbReference type="ARBA" id="ARBA00022552"/>
    </source>
</evidence>
<dbReference type="HAMAP" id="MF_00074">
    <property type="entry name" value="16SrRNA_methyltr_G"/>
    <property type="match status" value="1"/>
</dbReference>
<dbReference type="PIRSF" id="PIRSF003078">
    <property type="entry name" value="GidB"/>
    <property type="match status" value="1"/>
</dbReference>
<dbReference type="EMBL" id="JAVAMP010000011">
    <property type="protein sequence ID" value="MDP5276074.1"/>
    <property type="molecule type" value="Genomic_DNA"/>
</dbReference>
<dbReference type="InterPro" id="IPR029063">
    <property type="entry name" value="SAM-dependent_MTases_sf"/>
</dbReference>
<evidence type="ECO:0000313" key="7">
    <source>
        <dbReference type="EMBL" id="MDP5276074.1"/>
    </source>
</evidence>
<dbReference type="SUPFAM" id="SSF53335">
    <property type="entry name" value="S-adenosyl-L-methionine-dependent methyltransferases"/>
    <property type="match status" value="1"/>
</dbReference>
<dbReference type="RefSeq" id="WP_305993379.1">
    <property type="nucleotide sequence ID" value="NZ_JAVAMP010000011.1"/>
</dbReference>
<comment type="caution">
    <text evidence="7">The sequence shown here is derived from an EMBL/GenBank/DDBJ whole genome shotgun (WGS) entry which is preliminary data.</text>
</comment>
<keyword evidence="5 6" id="KW-0949">S-adenosyl-L-methionine</keyword>
<dbReference type="EC" id="2.1.1.-" evidence="6"/>
<dbReference type="NCBIfam" id="TIGR00138">
    <property type="entry name" value="rsmG_gidB"/>
    <property type="match status" value="1"/>
</dbReference>
<keyword evidence="2 6" id="KW-0698">rRNA processing</keyword>
<comment type="similarity">
    <text evidence="6">Belongs to the methyltransferase superfamily. RNA methyltransferase RsmG family.</text>
</comment>
<dbReference type="Gene3D" id="3.40.50.150">
    <property type="entry name" value="Vaccinia Virus protein VP39"/>
    <property type="match status" value="1"/>
</dbReference>
<feature type="binding site" evidence="6">
    <location>
        <position position="77"/>
    </location>
    <ligand>
        <name>S-adenosyl-L-methionine</name>
        <dbReference type="ChEBI" id="CHEBI:59789"/>
    </ligand>
</feature>
<dbReference type="InterPro" id="IPR003682">
    <property type="entry name" value="rRNA_ssu_MeTfrase_G"/>
</dbReference>
<comment type="caution">
    <text evidence="6">Lacks conserved residue(s) required for the propagation of feature annotation.</text>
</comment>
<dbReference type="GO" id="GO:0032259">
    <property type="term" value="P:methylation"/>
    <property type="evidence" value="ECO:0007669"/>
    <property type="project" value="UniProtKB-KW"/>
</dbReference>
<dbReference type="PANTHER" id="PTHR31760">
    <property type="entry name" value="S-ADENOSYL-L-METHIONINE-DEPENDENT METHYLTRANSFERASES SUPERFAMILY PROTEIN"/>
    <property type="match status" value="1"/>
</dbReference>
<comment type="subcellular location">
    <subcellularLocation>
        <location evidence="6">Cytoplasm</location>
    </subcellularLocation>
</comment>
<evidence type="ECO:0000256" key="5">
    <source>
        <dbReference type="ARBA" id="ARBA00022691"/>
    </source>
</evidence>
<feature type="binding site" evidence="6">
    <location>
        <position position="147"/>
    </location>
    <ligand>
        <name>S-adenosyl-L-methionine</name>
        <dbReference type="ChEBI" id="CHEBI:59789"/>
    </ligand>
</feature>
<reference evidence="7 8" key="1">
    <citation type="submission" date="2023-08" db="EMBL/GenBank/DDBJ databases">
        <authorList>
            <person name="Park J.-S."/>
        </authorList>
    </citation>
    <scope>NUCLEOTIDE SEQUENCE [LARGE SCALE GENOMIC DNA]</scope>
    <source>
        <strain evidence="7 8">2205SS18-9</strain>
    </source>
</reference>
<evidence type="ECO:0000313" key="8">
    <source>
        <dbReference type="Proteomes" id="UP001231941"/>
    </source>
</evidence>
<gene>
    <name evidence="6 7" type="primary">rsmG</name>
    <name evidence="7" type="ORF">Q5Y73_18405</name>
</gene>
<accession>A0ABT9J549</accession>
<keyword evidence="4 6" id="KW-0808">Transferase</keyword>
<keyword evidence="1 6" id="KW-0963">Cytoplasm</keyword>
<proteinExistence type="inferred from homology"/>
<comment type="function">
    <text evidence="6">Specifically methylates the N7 position of guanine in position 535 of 16S rRNA.</text>
</comment>